<dbReference type="RefSeq" id="WP_166404883.1">
    <property type="nucleotide sequence ID" value="NZ_BEXT01000001.1"/>
</dbReference>
<dbReference type="SMART" id="SM00382">
    <property type="entry name" value="AAA"/>
    <property type="match status" value="2"/>
</dbReference>
<feature type="domain" description="ABC transporter" evidence="3">
    <location>
        <begin position="12"/>
        <end position="245"/>
    </location>
</feature>
<organism evidence="4 5">
    <name type="scientific">Desulfonema ishimotonii</name>
    <dbReference type="NCBI Taxonomy" id="45657"/>
    <lineage>
        <taxon>Bacteria</taxon>
        <taxon>Pseudomonadati</taxon>
        <taxon>Thermodesulfobacteriota</taxon>
        <taxon>Desulfobacteria</taxon>
        <taxon>Desulfobacterales</taxon>
        <taxon>Desulfococcaceae</taxon>
        <taxon>Desulfonema</taxon>
    </lineage>
</organism>
<keyword evidence="1" id="KW-0547">Nucleotide-binding</keyword>
<dbReference type="PANTHER" id="PTHR43158:SF2">
    <property type="entry name" value="SKFA PEPTIDE EXPORT ATP-BINDING PROTEIN SKFE"/>
    <property type="match status" value="1"/>
</dbReference>
<keyword evidence="2" id="KW-0067">ATP-binding</keyword>
<accession>A0A401FSF7</accession>
<dbReference type="Gene3D" id="3.40.50.300">
    <property type="entry name" value="P-loop containing nucleotide triphosphate hydrolases"/>
    <property type="match status" value="2"/>
</dbReference>
<evidence type="ECO:0000313" key="4">
    <source>
        <dbReference type="EMBL" id="GBC59912.1"/>
    </source>
</evidence>
<dbReference type="InterPro" id="IPR027417">
    <property type="entry name" value="P-loop_NTPase"/>
</dbReference>
<feature type="domain" description="ABC transporter" evidence="3">
    <location>
        <begin position="271"/>
        <end position="509"/>
    </location>
</feature>
<dbReference type="Pfam" id="PF00005">
    <property type="entry name" value="ABC_tran"/>
    <property type="match status" value="2"/>
</dbReference>
<evidence type="ECO:0000256" key="2">
    <source>
        <dbReference type="ARBA" id="ARBA00022840"/>
    </source>
</evidence>
<dbReference type="SUPFAM" id="SSF52540">
    <property type="entry name" value="P-loop containing nucleoside triphosphate hydrolases"/>
    <property type="match status" value="2"/>
</dbReference>
<dbReference type="AlphaFoldDB" id="A0A401FSF7"/>
<evidence type="ECO:0000313" key="5">
    <source>
        <dbReference type="Proteomes" id="UP000288096"/>
    </source>
</evidence>
<name>A0A401FSF7_9BACT</name>
<reference evidence="5" key="1">
    <citation type="submission" date="2017-11" db="EMBL/GenBank/DDBJ databases">
        <authorList>
            <person name="Watanabe M."/>
            <person name="Kojima H."/>
        </authorList>
    </citation>
    <scope>NUCLEOTIDE SEQUENCE [LARGE SCALE GENOMIC DNA]</scope>
    <source>
        <strain evidence="5">Tokyo 01</strain>
    </source>
</reference>
<reference evidence="5" key="2">
    <citation type="submission" date="2019-01" db="EMBL/GenBank/DDBJ databases">
        <title>Genome sequence of Desulfonema ishimotonii strain Tokyo 01.</title>
        <authorList>
            <person name="Fukui M."/>
        </authorList>
    </citation>
    <scope>NUCLEOTIDE SEQUENCE [LARGE SCALE GENOMIC DNA]</scope>
    <source>
        <strain evidence="5">Tokyo 01</strain>
    </source>
</reference>
<proteinExistence type="predicted"/>
<dbReference type="Proteomes" id="UP000288096">
    <property type="component" value="Unassembled WGS sequence"/>
</dbReference>
<dbReference type="GO" id="GO:0005524">
    <property type="term" value="F:ATP binding"/>
    <property type="evidence" value="ECO:0007669"/>
    <property type="project" value="UniProtKB-KW"/>
</dbReference>
<evidence type="ECO:0000259" key="3">
    <source>
        <dbReference type="PROSITE" id="PS50893"/>
    </source>
</evidence>
<sequence length="509" mass="56535">MTPFHTPSRPLITFDKIAVRLGSRLLLPDTSWEIRSGQHWAVVGRNGAGKSSLVRALSGDVPIVRGTVVRHPGAESRNAVGYVSFELHRRLIAQEEGMDDARFFSGNVDHLTTMRRILAPEAAPAFARIVSEMEIAHLLDRPIRFLSTGEMRKMLIARAVMKSPRLLVLDEPFDGLDTASRTRLAAQITGLMNGKMQVILVTHRAGEILPPISHILCVENGTVAMQGRREDVIKSSAFHLRSGPLKREMTAPALPKILETGGGEPVPSVLIRMKNVRVRYGADTVLDGLNWTVRQGENWGITGPNGAGKTTLLRMVAGDHPQAYANEIYLFGRRRGTGESIWEIRRHIGLVSCELQIRYRKALKAEDVVVSGFFDSVGLYRRATAEQREIAREWVRVLGIEDRASRRFDQLSCGEQRMVLLARSVVRSPRLLILDEPCQGLDSANRERVIALADRIGRNTRTQIIYVTHHPDEMPACVTCILRLPRADAPGDEAGCGERKECLPLTASL</sequence>
<dbReference type="GO" id="GO:0016887">
    <property type="term" value="F:ATP hydrolysis activity"/>
    <property type="evidence" value="ECO:0007669"/>
    <property type="project" value="InterPro"/>
</dbReference>
<dbReference type="PANTHER" id="PTHR43158">
    <property type="entry name" value="SKFA PEPTIDE EXPORT ATP-BINDING PROTEIN SKFE"/>
    <property type="match status" value="1"/>
</dbReference>
<dbReference type="EMBL" id="BEXT01000001">
    <property type="protein sequence ID" value="GBC59912.1"/>
    <property type="molecule type" value="Genomic_DNA"/>
</dbReference>
<comment type="caution">
    <text evidence="4">The sequence shown here is derived from an EMBL/GenBank/DDBJ whole genome shotgun (WGS) entry which is preliminary data.</text>
</comment>
<evidence type="ECO:0000256" key="1">
    <source>
        <dbReference type="ARBA" id="ARBA00022741"/>
    </source>
</evidence>
<keyword evidence="5" id="KW-1185">Reference proteome</keyword>
<dbReference type="InterPro" id="IPR003593">
    <property type="entry name" value="AAA+_ATPase"/>
</dbReference>
<protein>
    <recommendedName>
        <fullName evidence="3">ABC transporter domain-containing protein</fullName>
    </recommendedName>
</protein>
<dbReference type="PROSITE" id="PS50893">
    <property type="entry name" value="ABC_TRANSPORTER_2"/>
    <property type="match status" value="2"/>
</dbReference>
<gene>
    <name evidence="4" type="ORF">DENIS_0854</name>
</gene>
<dbReference type="InterPro" id="IPR003439">
    <property type="entry name" value="ABC_transporter-like_ATP-bd"/>
</dbReference>